<protein>
    <submittedName>
        <fullName evidence="2">Uncharacterized protein</fullName>
    </submittedName>
</protein>
<dbReference type="AlphaFoldDB" id="B8LP12"/>
<name>B8LP12_PICSI</name>
<evidence type="ECO:0000256" key="1">
    <source>
        <dbReference type="SAM" id="Phobius"/>
    </source>
</evidence>
<evidence type="ECO:0000313" key="2">
    <source>
        <dbReference type="EMBL" id="ABR17392.1"/>
    </source>
</evidence>
<feature type="transmembrane region" description="Helical" evidence="1">
    <location>
        <begin position="57"/>
        <end position="78"/>
    </location>
</feature>
<feature type="transmembrane region" description="Helical" evidence="1">
    <location>
        <begin position="90"/>
        <end position="109"/>
    </location>
</feature>
<accession>B8LP12</accession>
<dbReference type="PANTHER" id="PTHR39113:SF1">
    <property type="entry name" value="MEMBRANE LIPOPROTEIN"/>
    <property type="match status" value="1"/>
</dbReference>
<feature type="transmembrane region" description="Helical" evidence="1">
    <location>
        <begin position="32"/>
        <end position="51"/>
    </location>
</feature>
<sequence>MGVGCMNALDEKMSKLTARESAAIYTRKLFRCTNYTVLATAVSCIITLLFLKLSPTGWGWMLLVIDILTVISGIAGFVSSTESGCYTFQVVMTAITAVLQGCLALVLFTQTNLCLNNLRPSTRSGSDDYGGKALVQFHAVLSLFSVLHSVGCDGTGLYYSSLCVR</sequence>
<proteinExistence type="evidence at transcript level"/>
<reference evidence="2" key="1">
    <citation type="submission" date="2007-06" db="EMBL/GenBank/DDBJ databases">
        <title>Full length cDNA sequences from Sitka Spruce (Picea sitchensis).</title>
        <authorList>
            <person name="Ralph S.G."/>
            <person name="Chun H.E."/>
            <person name="Liao N."/>
            <person name="Ali J."/>
            <person name="Reid K."/>
            <person name="Kolosova N."/>
            <person name="Cooper N."/>
            <person name="Cullis C."/>
            <person name="Jancsik S."/>
            <person name="Moore R."/>
            <person name="Mayo M."/>
            <person name="Wagner S."/>
            <person name="Holt R.A."/>
            <person name="Jones S.J.M."/>
            <person name="Marra M.A."/>
            <person name="Ritland C.E."/>
            <person name="Ritland K."/>
            <person name="Bohlmann J."/>
        </authorList>
    </citation>
    <scope>NUCLEOTIDE SEQUENCE</scope>
    <source>
        <tissue evidence="2">Green portion of the leader tissue</tissue>
    </source>
</reference>
<dbReference type="PANTHER" id="PTHR39113">
    <property type="entry name" value="MEMBRANE LIPOPROTEIN-RELATED"/>
    <property type="match status" value="1"/>
</dbReference>
<dbReference type="EMBL" id="EF677578">
    <property type="protein sequence ID" value="ABR17392.1"/>
    <property type="molecule type" value="mRNA"/>
</dbReference>
<keyword evidence="1" id="KW-0472">Membrane</keyword>
<keyword evidence="1" id="KW-0812">Transmembrane</keyword>
<organism evidence="2">
    <name type="scientific">Picea sitchensis</name>
    <name type="common">Sitka spruce</name>
    <name type="synonym">Pinus sitchensis</name>
    <dbReference type="NCBI Taxonomy" id="3332"/>
    <lineage>
        <taxon>Eukaryota</taxon>
        <taxon>Viridiplantae</taxon>
        <taxon>Streptophyta</taxon>
        <taxon>Embryophyta</taxon>
        <taxon>Tracheophyta</taxon>
        <taxon>Spermatophyta</taxon>
        <taxon>Pinopsida</taxon>
        <taxon>Pinidae</taxon>
        <taxon>Conifers I</taxon>
        <taxon>Pinales</taxon>
        <taxon>Pinaceae</taxon>
        <taxon>Picea</taxon>
    </lineage>
</organism>
<keyword evidence="1" id="KW-1133">Transmembrane helix</keyword>